<feature type="region of interest" description="Disordered" evidence="1">
    <location>
        <begin position="17"/>
        <end position="45"/>
    </location>
</feature>
<keyword evidence="3" id="KW-1185">Reference proteome</keyword>
<comment type="caution">
    <text evidence="2">The sequence shown here is derived from an EMBL/GenBank/DDBJ whole genome shotgun (WGS) entry which is preliminary data.</text>
</comment>
<organism evidence="2 3">
    <name type="scientific">Ditylenchus destructor</name>
    <dbReference type="NCBI Taxonomy" id="166010"/>
    <lineage>
        <taxon>Eukaryota</taxon>
        <taxon>Metazoa</taxon>
        <taxon>Ecdysozoa</taxon>
        <taxon>Nematoda</taxon>
        <taxon>Chromadorea</taxon>
        <taxon>Rhabditida</taxon>
        <taxon>Tylenchina</taxon>
        <taxon>Tylenchomorpha</taxon>
        <taxon>Sphaerularioidea</taxon>
        <taxon>Anguinidae</taxon>
        <taxon>Anguininae</taxon>
        <taxon>Ditylenchus</taxon>
    </lineage>
</organism>
<protein>
    <submittedName>
        <fullName evidence="2">Uncharacterized protein</fullName>
    </submittedName>
</protein>
<name>A0AAD4N0L8_9BILA</name>
<accession>A0AAD4N0L8</accession>
<evidence type="ECO:0000256" key="1">
    <source>
        <dbReference type="SAM" id="MobiDB-lite"/>
    </source>
</evidence>
<evidence type="ECO:0000313" key="3">
    <source>
        <dbReference type="Proteomes" id="UP001201812"/>
    </source>
</evidence>
<dbReference type="Proteomes" id="UP001201812">
    <property type="component" value="Unassembled WGS sequence"/>
</dbReference>
<dbReference type="EMBL" id="JAKKPZ010000018">
    <property type="protein sequence ID" value="KAI1712437.1"/>
    <property type="molecule type" value="Genomic_DNA"/>
</dbReference>
<dbReference type="AlphaFoldDB" id="A0AAD4N0L8"/>
<sequence>MLLFATLQITVMNCFDDKKPSQPMQQKANEQPILIKKPVPKKPEKMAKNRVICLHDGLAPGHKKMEDSIE</sequence>
<proteinExistence type="predicted"/>
<reference evidence="2" key="1">
    <citation type="submission" date="2022-01" db="EMBL/GenBank/DDBJ databases">
        <title>Genome Sequence Resource for Two Populations of Ditylenchus destructor, the Migratory Endoparasitic Phytonematode.</title>
        <authorList>
            <person name="Zhang H."/>
            <person name="Lin R."/>
            <person name="Xie B."/>
        </authorList>
    </citation>
    <scope>NUCLEOTIDE SEQUENCE</scope>
    <source>
        <strain evidence="2">BazhouSP</strain>
    </source>
</reference>
<evidence type="ECO:0000313" key="2">
    <source>
        <dbReference type="EMBL" id="KAI1712437.1"/>
    </source>
</evidence>
<gene>
    <name evidence="2" type="ORF">DdX_09523</name>
</gene>